<keyword evidence="1" id="KW-0472">Membrane</keyword>
<proteinExistence type="predicted"/>
<dbReference type="EMBL" id="JACHGG010000003">
    <property type="protein sequence ID" value="MBB6059295.1"/>
    <property type="molecule type" value="Genomic_DNA"/>
</dbReference>
<organism evidence="2 3">
    <name type="scientific">Hymenobacter luteus</name>
    <dbReference type="NCBI Taxonomy" id="1411122"/>
    <lineage>
        <taxon>Bacteria</taxon>
        <taxon>Pseudomonadati</taxon>
        <taxon>Bacteroidota</taxon>
        <taxon>Cytophagia</taxon>
        <taxon>Cytophagales</taxon>
        <taxon>Hymenobacteraceae</taxon>
        <taxon>Hymenobacter</taxon>
    </lineage>
</organism>
<evidence type="ECO:0000313" key="2">
    <source>
        <dbReference type="EMBL" id="MBB6059295.1"/>
    </source>
</evidence>
<reference evidence="2 3" key="1">
    <citation type="submission" date="2020-08" db="EMBL/GenBank/DDBJ databases">
        <title>Genomic Encyclopedia of Type Strains, Phase IV (KMG-IV): sequencing the most valuable type-strain genomes for metagenomic binning, comparative biology and taxonomic classification.</title>
        <authorList>
            <person name="Goeker M."/>
        </authorList>
    </citation>
    <scope>NUCLEOTIDE SEQUENCE [LARGE SCALE GENOMIC DNA]</scope>
    <source>
        <strain evidence="2 3">DSM 26718</strain>
    </source>
</reference>
<feature type="transmembrane region" description="Helical" evidence="1">
    <location>
        <begin position="12"/>
        <end position="33"/>
    </location>
</feature>
<keyword evidence="1" id="KW-1133">Transmembrane helix</keyword>
<protein>
    <submittedName>
        <fullName evidence="2">Uncharacterized protein</fullName>
    </submittedName>
</protein>
<name>A0A7W9T1K9_9BACT</name>
<sequence length="76" mass="8619">MDFSKLYRPSALNSFQYIAVVGAIMSGAAQLIIRALGQAQPEGYNWLYLCWLGLYIFGSVLNLFGKPHDPHHHHHH</sequence>
<keyword evidence="3" id="KW-1185">Reference proteome</keyword>
<dbReference type="RefSeq" id="WP_183404233.1">
    <property type="nucleotide sequence ID" value="NZ_JACHGG010000003.1"/>
</dbReference>
<comment type="caution">
    <text evidence="2">The sequence shown here is derived from an EMBL/GenBank/DDBJ whole genome shotgun (WGS) entry which is preliminary data.</text>
</comment>
<dbReference type="Proteomes" id="UP000532746">
    <property type="component" value="Unassembled WGS sequence"/>
</dbReference>
<evidence type="ECO:0000256" key="1">
    <source>
        <dbReference type="SAM" id="Phobius"/>
    </source>
</evidence>
<accession>A0A7W9T1K9</accession>
<dbReference type="AlphaFoldDB" id="A0A7W9T1K9"/>
<gene>
    <name evidence="2" type="ORF">HNQ93_002155</name>
</gene>
<keyword evidence="1" id="KW-0812">Transmembrane</keyword>
<evidence type="ECO:0000313" key="3">
    <source>
        <dbReference type="Proteomes" id="UP000532746"/>
    </source>
</evidence>
<feature type="transmembrane region" description="Helical" evidence="1">
    <location>
        <begin position="45"/>
        <end position="64"/>
    </location>
</feature>